<name>A0A1B4V4X1_9GAMM</name>
<dbReference type="InterPro" id="IPR044855">
    <property type="entry name" value="CoA-Trfase_III_dom3_sf"/>
</dbReference>
<dbReference type="SUPFAM" id="SSF89796">
    <property type="entry name" value="CoA-transferase family III (CaiB/BaiF)"/>
    <property type="match status" value="1"/>
</dbReference>
<dbReference type="AlphaFoldDB" id="A0A1B4V4X1"/>
<keyword evidence="1 2" id="KW-0808">Transferase</keyword>
<dbReference type="InterPro" id="IPR023606">
    <property type="entry name" value="CoA-Trfase_III_dom_1_sf"/>
</dbReference>
<dbReference type="EMBL" id="AP014936">
    <property type="protein sequence ID" value="BAU48560.1"/>
    <property type="molecule type" value="Genomic_DNA"/>
</dbReference>
<dbReference type="GO" id="GO:0008410">
    <property type="term" value="F:CoA-transferase activity"/>
    <property type="evidence" value="ECO:0007669"/>
    <property type="project" value="TreeGrafter"/>
</dbReference>
<evidence type="ECO:0000256" key="1">
    <source>
        <dbReference type="ARBA" id="ARBA00022679"/>
    </source>
</evidence>
<dbReference type="PANTHER" id="PTHR48207">
    <property type="entry name" value="SUCCINATE--HYDROXYMETHYLGLUTARATE COA-TRANSFERASE"/>
    <property type="match status" value="1"/>
</dbReference>
<dbReference type="InterPro" id="IPR050483">
    <property type="entry name" value="CoA-transferase_III_domain"/>
</dbReference>
<reference evidence="2 3" key="1">
    <citation type="submission" date="2015-08" db="EMBL/GenBank/DDBJ databases">
        <title>Complete genome sequence of Sulfurifustis variabilis.</title>
        <authorList>
            <person name="Miura A."/>
            <person name="Kojima H."/>
            <person name="Fukui M."/>
        </authorList>
    </citation>
    <scope>NUCLEOTIDE SEQUENCE [LARGE SCALE GENOMIC DNA]</scope>
    <source>
        <strain evidence="3">skN76</strain>
    </source>
</reference>
<dbReference type="Gene3D" id="3.30.1540.10">
    <property type="entry name" value="formyl-coa transferase, domain 3"/>
    <property type="match status" value="1"/>
</dbReference>
<keyword evidence="3" id="KW-1185">Reference proteome</keyword>
<organism evidence="2 3">
    <name type="scientific">Sulfurifustis variabilis</name>
    <dbReference type="NCBI Taxonomy" id="1675686"/>
    <lineage>
        <taxon>Bacteria</taxon>
        <taxon>Pseudomonadati</taxon>
        <taxon>Pseudomonadota</taxon>
        <taxon>Gammaproteobacteria</taxon>
        <taxon>Acidiferrobacterales</taxon>
        <taxon>Acidiferrobacteraceae</taxon>
        <taxon>Sulfurifustis</taxon>
    </lineage>
</organism>
<proteinExistence type="predicted"/>
<sequence>MRATAARPLGSLRVLDLTQLRAGPYCTRLLAGFGAQVIKVERPGKGDVLRDHGPFVGGRAGRERSIPFHWLNLGKKSVTLDLEASEGRELLWRLIRTADVLVESFAPRVKRRLGLTYDAARAANPRLVMTSISSFGESGPYRDYRANETVLYAMSGGMYTTGDADRAPLAARPAMTQFTAGMHAYIGTLMALFRRGPSGPGEHVEVSMQESALENVEIQLAEYLHEGKVARRKGNEHPLVPWRTYPCRDGYAAVIGGPLRHWAKAAEMFEEPRLLEPKLRHAAGRIEHRAEVESLLRPWLARHGKKDVYHMGQARGLAFGYVADLKDALESPQHRARGFFVDTDEHPEVGRLRVCGAPFLVRGADWTVGRAPLLGEHTAEVLTGCLGLSDDGIATLRERNVL</sequence>
<evidence type="ECO:0000313" key="3">
    <source>
        <dbReference type="Proteomes" id="UP000218899"/>
    </source>
</evidence>
<dbReference type="Gene3D" id="3.40.50.10540">
    <property type="entry name" value="Crotonobetainyl-coa:carnitine coa-transferase, domain 1"/>
    <property type="match status" value="1"/>
</dbReference>
<dbReference type="Proteomes" id="UP000218899">
    <property type="component" value="Chromosome"/>
</dbReference>
<dbReference type="InterPro" id="IPR003673">
    <property type="entry name" value="CoA-Trfase_fam_III"/>
</dbReference>
<gene>
    <name evidence="2" type="ORF">SVA_2008</name>
</gene>
<dbReference type="KEGG" id="sva:SVA_2008"/>
<dbReference type="PANTHER" id="PTHR48207:SF3">
    <property type="entry name" value="SUCCINATE--HYDROXYMETHYLGLUTARATE COA-TRANSFERASE"/>
    <property type="match status" value="1"/>
</dbReference>
<protein>
    <submittedName>
        <fullName evidence="2">Formyl-CoA transferase</fullName>
    </submittedName>
</protein>
<dbReference type="Pfam" id="PF02515">
    <property type="entry name" value="CoA_transf_3"/>
    <property type="match status" value="1"/>
</dbReference>
<accession>A0A1B4V4X1</accession>
<evidence type="ECO:0000313" key="2">
    <source>
        <dbReference type="EMBL" id="BAU48560.1"/>
    </source>
</evidence>